<gene>
    <name evidence="10" type="ORF">JOF53_007738</name>
</gene>
<keyword evidence="5 9" id="KW-0119">Carbohydrate metabolism</keyword>
<feature type="chain" id="PRO_5044954510" description="Glucanase" evidence="9">
    <location>
        <begin position="24"/>
        <end position="313"/>
    </location>
</feature>
<evidence type="ECO:0000256" key="8">
    <source>
        <dbReference type="PROSITE-ProRule" id="PRU10057"/>
    </source>
</evidence>
<dbReference type="Pfam" id="PF01341">
    <property type="entry name" value="Glyco_hydro_6"/>
    <property type="match status" value="1"/>
</dbReference>
<comment type="similarity">
    <text evidence="9">Belongs to the glycosyl hydrolase family 6.</text>
</comment>
<evidence type="ECO:0000256" key="6">
    <source>
        <dbReference type="ARBA" id="ARBA00023295"/>
    </source>
</evidence>
<dbReference type="PROSITE" id="PS00656">
    <property type="entry name" value="GLYCOSYL_HYDROL_F6_2"/>
    <property type="match status" value="1"/>
</dbReference>
<organism evidence="10 11">
    <name type="scientific">Crossiella equi</name>
    <dbReference type="NCBI Taxonomy" id="130796"/>
    <lineage>
        <taxon>Bacteria</taxon>
        <taxon>Bacillati</taxon>
        <taxon>Actinomycetota</taxon>
        <taxon>Actinomycetes</taxon>
        <taxon>Pseudonocardiales</taxon>
        <taxon>Pseudonocardiaceae</taxon>
        <taxon>Crossiella</taxon>
    </lineage>
</organism>
<keyword evidence="6 9" id="KW-0326">Glycosidase</keyword>
<dbReference type="PIRSF" id="PIRSF001100">
    <property type="entry name" value="Beta_cellobiohydrolase"/>
    <property type="match status" value="1"/>
</dbReference>
<protein>
    <recommendedName>
        <fullName evidence="9">Glucanase</fullName>
        <ecNumber evidence="9">3.2.1.-</ecNumber>
    </recommendedName>
</protein>
<dbReference type="PANTHER" id="PTHR34876:SF4">
    <property type="entry name" value="1,4-BETA-D-GLUCAN CELLOBIOHYDROLASE C-RELATED"/>
    <property type="match status" value="1"/>
</dbReference>
<dbReference type="SUPFAM" id="SSF51989">
    <property type="entry name" value="Glycosyl hydrolases family 6, cellulases"/>
    <property type="match status" value="1"/>
</dbReference>
<dbReference type="PANTHER" id="PTHR34876">
    <property type="match status" value="1"/>
</dbReference>
<keyword evidence="3 9" id="KW-0136">Cellulose degradation</keyword>
<feature type="signal peptide" evidence="9">
    <location>
        <begin position="1"/>
        <end position="23"/>
    </location>
</feature>
<evidence type="ECO:0000256" key="7">
    <source>
        <dbReference type="ARBA" id="ARBA00023326"/>
    </source>
</evidence>
<dbReference type="GO" id="GO:0008810">
    <property type="term" value="F:cellulase activity"/>
    <property type="evidence" value="ECO:0007669"/>
    <property type="project" value="UniProtKB-EC"/>
</dbReference>
<evidence type="ECO:0000256" key="1">
    <source>
        <dbReference type="ARBA" id="ARBA00022729"/>
    </source>
</evidence>
<dbReference type="InterPro" id="IPR016288">
    <property type="entry name" value="Beta_cellobiohydrolase"/>
</dbReference>
<evidence type="ECO:0000256" key="9">
    <source>
        <dbReference type="RuleBase" id="RU361186"/>
    </source>
</evidence>
<evidence type="ECO:0000256" key="2">
    <source>
        <dbReference type="ARBA" id="ARBA00022801"/>
    </source>
</evidence>
<evidence type="ECO:0000256" key="3">
    <source>
        <dbReference type="ARBA" id="ARBA00023001"/>
    </source>
</evidence>
<proteinExistence type="inferred from homology"/>
<dbReference type="PRINTS" id="PR00733">
    <property type="entry name" value="GLHYDRLASE6"/>
</dbReference>
<dbReference type="Proteomes" id="UP001519363">
    <property type="component" value="Unassembled WGS sequence"/>
</dbReference>
<dbReference type="InterPro" id="IPR036434">
    <property type="entry name" value="Beta_cellobiohydrolase_sf"/>
</dbReference>
<keyword evidence="7 9" id="KW-0624">Polysaccharide degradation</keyword>
<dbReference type="EMBL" id="JAGIOO010000001">
    <property type="protein sequence ID" value="MBP2478866.1"/>
    <property type="molecule type" value="Genomic_DNA"/>
</dbReference>
<dbReference type="InterPro" id="IPR001524">
    <property type="entry name" value="Glyco_hydro_6_CS"/>
</dbReference>
<dbReference type="Gene3D" id="3.20.20.40">
    <property type="entry name" value="1, 4-beta cellobiohydrolase"/>
    <property type="match status" value="1"/>
</dbReference>
<name>A0ABS5AR02_9PSEU</name>
<evidence type="ECO:0000313" key="11">
    <source>
        <dbReference type="Proteomes" id="UP001519363"/>
    </source>
</evidence>
<feature type="active site" description="Proton donor" evidence="8">
    <location>
        <position position="144"/>
    </location>
</feature>
<evidence type="ECO:0000313" key="10">
    <source>
        <dbReference type="EMBL" id="MBP2478866.1"/>
    </source>
</evidence>
<accession>A0ABS5AR02</accession>
<evidence type="ECO:0000256" key="4">
    <source>
        <dbReference type="ARBA" id="ARBA00023157"/>
    </source>
</evidence>
<sequence length="313" mass="32957">MSWTTRLTATLTLLLATATPAEAASPIDLTSGFYVNPNSTPATWVRDHPNDPRTPAIRTSIATRPIARWFTNDPNTASQVAAYTAAADTQDKLPVLVAYNLPGRDACGGHSGGGAGTAAAYRTWITTVAQAIATKPAVVILEPDALGDFDCMTTPQIQERLSLLDHATRMLKQYAPNTYTYLDGGNAGWVAAPTMASRLNQAGISNTRGFSVNVSNYYTTQQSATYANDVVSSLGRPTKFVIDTSRNANGGNGQWCNPPGRKLGTPAQVGGNGAELLLWVKTPGNSDGECGIAPTTPAGTFNPDLAIRLINGT</sequence>
<reference evidence="10 11" key="1">
    <citation type="submission" date="2021-03" db="EMBL/GenBank/DDBJ databases">
        <title>Sequencing the genomes of 1000 actinobacteria strains.</title>
        <authorList>
            <person name="Klenk H.-P."/>
        </authorList>
    </citation>
    <scope>NUCLEOTIDE SEQUENCE [LARGE SCALE GENOMIC DNA]</scope>
    <source>
        <strain evidence="10 11">DSM 44580</strain>
    </source>
</reference>
<keyword evidence="2 9" id="KW-0378">Hydrolase</keyword>
<dbReference type="EC" id="3.2.1.-" evidence="9"/>
<evidence type="ECO:0000256" key="5">
    <source>
        <dbReference type="ARBA" id="ARBA00023277"/>
    </source>
</evidence>
<keyword evidence="4" id="KW-1015">Disulfide bond</keyword>
<dbReference type="RefSeq" id="WP_209707658.1">
    <property type="nucleotide sequence ID" value="NZ_JAGIOO010000001.1"/>
</dbReference>
<keyword evidence="11" id="KW-1185">Reference proteome</keyword>
<keyword evidence="1 9" id="KW-0732">Signal</keyword>
<comment type="caution">
    <text evidence="10">The sequence shown here is derived from an EMBL/GenBank/DDBJ whole genome shotgun (WGS) entry which is preliminary data.</text>
</comment>